<proteinExistence type="predicted"/>
<keyword evidence="3" id="KW-1185">Reference proteome</keyword>
<organism evidence="2 3">
    <name type="scientific">Streptomyces levis</name>
    <dbReference type="NCBI Taxonomy" id="285566"/>
    <lineage>
        <taxon>Bacteria</taxon>
        <taxon>Bacillati</taxon>
        <taxon>Actinomycetota</taxon>
        <taxon>Actinomycetes</taxon>
        <taxon>Kitasatosporales</taxon>
        <taxon>Streptomycetaceae</taxon>
        <taxon>Streptomyces</taxon>
    </lineage>
</organism>
<sequence length="109" mass="11737">MGDDLGELLAAHDLGGVLSGGEHESVGVLARPRYRRLFQLYHQNRKSAAATEAVRTGPMNRTRASTPGSFCHFSTVVFRPVTTSMCTPAPIQPKTTSAPTAQTARTRLV</sequence>
<reference evidence="2 3" key="1">
    <citation type="journal article" date="2019" name="Int. J. Syst. Evol. Microbiol.">
        <title>The Global Catalogue of Microorganisms (GCM) 10K type strain sequencing project: providing services to taxonomists for standard genome sequencing and annotation.</title>
        <authorList>
            <consortium name="The Broad Institute Genomics Platform"/>
            <consortium name="The Broad Institute Genome Sequencing Center for Infectious Disease"/>
            <person name="Wu L."/>
            <person name="Ma J."/>
        </authorList>
    </citation>
    <scope>NUCLEOTIDE SEQUENCE [LARGE SCALE GENOMIC DNA]</scope>
    <source>
        <strain evidence="2 3">JCM 6924</strain>
    </source>
</reference>
<evidence type="ECO:0000256" key="1">
    <source>
        <dbReference type="SAM" id="MobiDB-lite"/>
    </source>
</evidence>
<gene>
    <name evidence="2" type="ORF">GCM10010423_27120</name>
</gene>
<feature type="region of interest" description="Disordered" evidence="1">
    <location>
        <begin position="89"/>
        <end position="109"/>
    </location>
</feature>
<dbReference type="Proteomes" id="UP001501095">
    <property type="component" value="Unassembled WGS sequence"/>
</dbReference>
<evidence type="ECO:0000313" key="2">
    <source>
        <dbReference type="EMBL" id="GAA2530457.1"/>
    </source>
</evidence>
<name>A0ABN3NSF2_9ACTN</name>
<accession>A0ABN3NSF2</accession>
<protein>
    <submittedName>
        <fullName evidence="2">Uncharacterized protein</fullName>
    </submittedName>
</protein>
<dbReference type="EMBL" id="BAAATM010000008">
    <property type="protein sequence ID" value="GAA2530457.1"/>
    <property type="molecule type" value="Genomic_DNA"/>
</dbReference>
<comment type="caution">
    <text evidence="2">The sequence shown here is derived from an EMBL/GenBank/DDBJ whole genome shotgun (WGS) entry which is preliminary data.</text>
</comment>
<evidence type="ECO:0000313" key="3">
    <source>
        <dbReference type="Proteomes" id="UP001501095"/>
    </source>
</evidence>
<feature type="compositionally biased region" description="Polar residues" evidence="1">
    <location>
        <begin position="93"/>
        <end position="109"/>
    </location>
</feature>